<protein>
    <submittedName>
        <fullName evidence="8">RagB/SusD family nutrient uptake outer membrane protein</fullName>
    </submittedName>
</protein>
<evidence type="ECO:0000256" key="1">
    <source>
        <dbReference type="ARBA" id="ARBA00004442"/>
    </source>
</evidence>
<keyword evidence="5" id="KW-0998">Cell outer membrane</keyword>
<dbReference type="InterPro" id="IPR012944">
    <property type="entry name" value="SusD_RagB_dom"/>
</dbReference>
<dbReference type="Pfam" id="PF14322">
    <property type="entry name" value="SusD-like_3"/>
    <property type="match status" value="1"/>
</dbReference>
<organism evidence="8 9">
    <name type="scientific">Chitinophaga oryziterrae</name>
    <dbReference type="NCBI Taxonomy" id="1031224"/>
    <lineage>
        <taxon>Bacteria</taxon>
        <taxon>Pseudomonadati</taxon>
        <taxon>Bacteroidota</taxon>
        <taxon>Chitinophagia</taxon>
        <taxon>Chitinophagales</taxon>
        <taxon>Chitinophagaceae</taxon>
        <taxon>Chitinophaga</taxon>
    </lineage>
</organism>
<dbReference type="PROSITE" id="PS51257">
    <property type="entry name" value="PROKAR_LIPOPROTEIN"/>
    <property type="match status" value="1"/>
</dbReference>
<comment type="caution">
    <text evidence="8">The sequence shown here is derived from an EMBL/GenBank/DDBJ whole genome shotgun (WGS) entry which is preliminary data.</text>
</comment>
<comment type="subcellular location">
    <subcellularLocation>
        <location evidence="1">Cell outer membrane</location>
    </subcellularLocation>
</comment>
<proteinExistence type="inferred from homology"/>
<keyword evidence="3" id="KW-0732">Signal</keyword>
<dbReference type="Proteomes" id="UP000468388">
    <property type="component" value="Unassembled WGS sequence"/>
</dbReference>
<keyword evidence="9" id="KW-1185">Reference proteome</keyword>
<evidence type="ECO:0000313" key="8">
    <source>
        <dbReference type="EMBL" id="MVT43138.1"/>
    </source>
</evidence>
<name>A0A6N8JFN7_9BACT</name>
<feature type="domain" description="SusD-like N-terminal" evidence="7">
    <location>
        <begin position="90"/>
        <end position="221"/>
    </location>
</feature>
<dbReference type="OrthoDB" id="625727at2"/>
<evidence type="ECO:0000313" key="9">
    <source>
        <dbReference type="Proteomes" id="UP000468388"/>
    </source>
</evidence>
<dbReference type="SUPFAM" id="SSF48452">
    <property type="entry name" value="TPR-like"/>
    <property type="match status" value="1"/>
</dbReference>
<dbReference type="CDD" id="cd08977">
    <property type="entry name" value="SusD"/>
    <property type="match status" value="1"/>
</dbReference>
<reference evidence="8 9" key="1">
    <citation type="submission" date="2019-12" db="EMBL/GenBank/DDBJ databases">
        <title>The draft genomic sequence of strain Chitinophaga oryziterrae JCM 16595.</title>
        <authorList>
            <person name="Zhang X."/>
        </authorList>
    </citation>
    <scope>NUCLEOTIDE SEQUENCE [LARGE SCALE GENOMIC DNA]</scope>
    <source>
        <strain evidence="8 9">JCM 16595</strain>
    </source>
</reference>
<evidence type="ECO:0000259" key="7">
    <source>
        <dbReference type="Pfam" id="PF14322"/>
    </source>
</evidence>
<evidence type="ECO:0000256" key="4">
    <source>
        <dbReference type="ARBA" id="ARBA00023136"/>
    </source>
</evidence>
<sequence length="442" mass="48378">MIMKNFVYLIMATVLFSSCERYVDIDKAPNQLLIADAYKQDATATSAVLNIYSDDVTTYSLANFTYLGGVESDEMLYTQATTPAITEFAQAAVSITNANVLNYLWSYPYSIIAKTNVAINGLTASTTLTTTVKSQLLGECKFFRAFTYFNLVNYFGGVPLALTGDPLKDAYLPRASADSVWAQIISDLKDAETLLPAAYTGTLRTRVNKYAASALLARAYLYTKDYANAETEASKVIGATDISYTLSDVSTAFLNTSNETIFQIAPTTSWSSFPFMGTYYISYGQFVLSPSLTASFEAGDKRKTSWTKDSVISKYKMAGGEYNVVLRLAEQYLIRAEARAQQNTNLIGAQTDLDSVRGRAGLPATTAATQTTLLTAIAQERKVELFGEYSHRWFDLKRTGEANTVIGALKPTTWKSTAVLAPIPSAEIIKNSALVQNDGYPK</sequence>
<comment type="similarity">
    <text evidence="2">Belongs to the SusD family.</text>
</comment>
<accession>A0A6N8JFN7</accession>
<dbReference type="InterPro" id="IPR011990">
    <property type="entry name" value="TPR-like_helical_dom_sf"/>
</dbReference>
<evidence type="ECO:0000256" key="3">
    <source>
        <dbReference type="ARBA" id="ARBA00022729"/>
    </source>
</evidence>
<dbReference type="InterPro" id="IPR033985">
    <property type="entry name" value="SusD-like_N"/>
</dbReference>
<dbReference type="Pfam" id="PF07980">
    <property type="entry name" value="SusD_RagB"/>
    <property type="match status" value="1"/>
</dbReference>
<dbReference type="GO" id="GO:0009279">
    <property type="term" value="C:cell outer membrane"/>
    <property type="evidence" value="ECO:0007669"/>
    <property type="project" value="UniProtKB-SubCell"/>
</dbReference>
<keyword evidence="4" id="KW-0472">Membrane</keyword>
<dbReference type="EMBL" id="WRXO01000006">
    <property type="protein sequence ID" value="MVT43138.1"/>
    <property type="molecule type" value="Genomic_DNA"/>
</dbReference>
<dbReference type="AlphaFoldDB" id="A0A6N8JFN7"/>
<evidence type="ECO:0000256" key="2">
    <source>
        <dbReference type="ARBA" id="ARBA00006275"/>
    </source>
</evidence>
<dbReference type="Gene3D" id="1.25.40.390">
    <property type="match status" value="1"/>
</dbReference>
<feature type="domain" description="RagB/SusD" evidence="6">
    <location>
        <begin position="313"/>
        <end position="440"/>
    </location>
</feature>
<evidence type="ECO:0000256" key="5">
    <source>
        <dbReference type="ARBA" id="ARBA00023237"/>
    </source>
</evidence>
<gene>
    <name evidence="8" type="ORF">GO495_21250</name>
</gene>
<evidence type="ECO:0000259" key="6">
    <source>
        <dbReference type="Pfam" id="PF07980"/>
    </source>
</evidence>